<feature type="transmembrane region" description="Helical" evidence="1">
    <location>
        <begin position="36"/>
        <end position="55"/>
    </location>
</feature>
<evidence type="ECO:0000313" key="3">
    <source>
        <dbReference type="Proteomes" id="UP000050454"/>
    </source>
</evidence>
<keyword evidence="3" id="KW-1185">Reference proteome</keyword>
<keyword evidence="1" id="KW-0812">Transmembrane</keyword>
<protein>
    <submittedName>
        <fullName evidence="2">Uncharacterized protein</fullName>
    </submittedName>
</protein>
<dbReference type="Proteomes" id="UP000050454">
    <property type="component" value="Unassembled WGS sequence"/>
</dbReference>
<keyword evidence="1" id="KW-1133">Transmembrane helix</keyword>
<comment type="caution">
    <text evidence="2">The sequence shown here is derived from an EMBL/GenBank/DDBJ whole genome shotgun (WGS) entry which is preliminary data.</text>
</comment>
<reference evidence="2 3" key="1">
    <citation type="submission" date="2015-07" db="EMBL/GenBank/DDBJ databases">
        <title>The draft genome sequence of Leadbetterella sp. JN14-9.</title>
        <authorList>
            <person name="Liu Y."/>
            <person name="Du J."/>
            <person name="Shao Z."/>
        </authorList>
    </citation>
    <scope>NUCLEOTIDE SEQUENCE [LARGE SCALE GENOMIC DNA]</scope>
    <source>
        <strain evidence="2 3">JN14-9</strain>
    </source>
</reference>
<gene>
    <name evidence="2" type="ORF">AFM12_06560</name>
</gene>
<sequence>MRKFLNRLNGTLLDIFLEKIVSLPPEMKQNKHIFKAFGLFLSLFMLTTVFTGNLIEQQVVAESQTQANDEQDEQQAHFSELSSDYVIPSFAFDFGSDFVLVPAADFAVLLIENTFKAVSKPVYRISYFEKLFEHHIAINAP</sequence>
<dbReference type="STRING" id="1605367.AFM12_06560"/>
<proteinExistence type="predicted"/>
<accession>A0A0P7BCJ7</accession>
<dbReference type="EMBL" id="LGTQ01000006">
    <property type="protein sequence ID" value="KPM48311.1"/>
    <property type="molecule type" value="Genomic_DNA"/>
</dbReference>
<evidence type="ECO:0000256" key="1">
    <source>
        <dbReference type="SAM" id="Phobius"/>
    </source>
</evidence>
<evidence type="ECO:0000313" key="2">
    <source>
        <dbReference type="EMBL" id="KPM48311.1"/>
    </source>
</evidence>
<dbReference type="AlphaFoldDB" id="A0A0P7BCJ7"/>
<keyword evidence="1" id="KW-0472">Membrane</keyword>
<name>A0A0P7BCJ7_9BACT</name>
<organism evidence="2 3">
    <name type="scientific">Jiulongibacter sediminis</name>
    <dbReference type="NCBI Taxonomy" id="1605367"/>
    <lineage>
        <taxon>Bacteria</taxon>
        <taxon>Pseudomonadati</taxon>
        <taxon>Bacteroidota</taxon>
        <taxon>Cytophagia</taxon>
        <taxon>Cytophagales</taxon>
        <taxon>Leadbetterellaceae</taxon>
        <taxon>Jiulongibacter</taxon>
    </lineage>
</organism>